<dbReference type="EMBL" id="GBXM01090954">
    <property type="protein sequence ID" value="JAH17623.1"/>
    <property type="molecule type" value="Transcribed_RNA"/>
</dbReference>
<reference evidence="1" key="1">
    <citation type="submission" date="2014-11" db="EMBL/GenBank/DDBJ databases">
        <authorList>
            <person name="Amaro Gonzalez C."/>
        </authorList>
    </citation>
    <scope>NUCLEOTIDE SEQUENCE</scope>
</reference>
<sequence>MPFAYLSSGQKDPTPDKQIVVTAMIFVQGDLDKLYANFA</sequence>
<name>A0A0E9QNG6_ANGAN</name>
<proteinExistence type="predicted"/>
<protein>
    <submittedName>
        <fullName evidence="1">Uncharacterized protein</fullName>
    </submittedName>
</protein>
<evidence type="ECO:0000313" key="1">
    <source>
        <dbReference type="EMBL" id="JAH17623.1"/>
    </source>
</evidence>
<accession>A0A0E9QNG6</accession>
<reference evidence="1" key="2">
    <citation type="journal article" date="2015" name="Fish Shellfish Immunol.">
        <title>Early steps in the European eel (Anguilla anguilla)-Vibrio vulnificus interaction in the gills: Role of the RtxA13 toxin.</title>
        <authorList>
            <person name="Callol A."/>
            <person name="Pajuelo D."/>
            <person name="Ebbesson L."/>
            <person name="Teles M."/>
            <person name="MacKenzie S."/>
            <person name="Amaro C."/>
        </authorList>
    </citation>
    <scope>NUCLEOTIDE SEQUENCE</scope>
</reference>
<organism evidence="1">
    <name type="scientific">Anguilla anguilla</name>
    <name type="common">European freshwater eel</name>
    <name type="synonym">Muraena anguilla</name>
    <dbReference type="NCBI Taxonomy" id="7936"/>
    <lineage>
        <taxon>Eukaryota</taxon>
        <taxon>Metazoa</taxon>
        <taxon>Chordata</taxon>
        <taxon>Craniata</taxon>
        <taxon>Vertebrata</taxon>
        <taxon>Euteleostomi</taxon>
        <taxon>Actinopterygii</taxon>
        <taxon>Neopterygii</taxon>
        <taxon>Teleostei</taxon>
        <taxon>Anguilliformes</taxon>
        <taxon>Anguillidae</taxon>
        <taxon>Anguilla</taxon>
    </lineage>
</organism>
<dbReference type="AlphaFoldDB" id="A0A0E9QNG6"/>